<reference evidence="3" key="1">
    <citation type="submission" date="2017-09" db="EMBL/GenBank/DDBJ databases">
        <title>Depth-based differentiation of microbial function through sediment-hosted aquifers and enrichment of novel symbionts in the deep terrestrial subsurface.</title>
        <authorList>
            <person name="Probst A.J."/>
            <person name="Ladd B."/>
            <person name="Jarett J.K."/>
            <person name="Geller-Mcgrath D.E."/>
            <person name="Sieber C.M.K."/>
            <person name="Emerson J.B."/>
            <person name="Anantharaman K."/>
            <person name="Thomas B.C."/>
            <person name="Malmstrom R."/>
            <person name="Stieglmeier M."/>
            <person name="Klingl A."/>
            <person name="Woyke T."/>
            <person name="Ryan C.M."/>
            <person name="Banfield J.F."/>
        </authorList>
    </citation>
    <scope>NUCLEOTIDE SEQUENCE [LARGE SCALE GENOMIC DNA]</scope>
</reference>
<protein>
    <recommendedName>
        <fullName evidence="1">PIN domain-containing protein</fullName>
    </recommendedName>
</protein>
<evidence type="ECO:0000313" key="2">
    <source>
        <dbReference type="EMBL" id="PIZ44515.1"/>
    </source>
</evidence>
<name>A0A2M7TFB8_9BACT</name>
<dbReference type="EMBL" id="PFNM01000045">
    <property type="protein sequence ID" value="PIZ44515.1"/>
    <property type="molecule type" value="Genomic_DNA"/>
</dbReference>
<organism evidence="2 3">
    <name type="scientific">Candidatus Wolfebacteria bacterium CG_4_10_14_0_2_um_filter_39_18</name>
    <dbReference type="NCBI Taxonomy" id="1975061"/>
    <lineage>
        <taxon>Bacteria</taxon>
        <taxon>Candidatus Wolfeibacteriota</taxon>
    </lineage>
</organism>
<accession>A0A2M7TFB8</accession>
<dbReference type="AlphaFoldDB" id="A0A2M7TFB8"/>
<proteinExistence type="predicted"/>
<dbReference type="Pfam" id="PF13638">
    <property type="entry name" value="PIN_4"/>
    <property type="match status" value="1"/>
</dbReference>
<sequence length="62" mass="7040">MIVVDCNGTEKSFKKFMPGMEKTNDNRIIATALQWETESGTRYEKIALISKDINLRVTANAF</sequence>
<dbReference type="Gene3D" id="3.40.50.1010">
    <property type="entry name" value="5'-nuclease"/>
    <property type="match status" value="1"/>
</dbReference>
<gene>
    <name evidence="2" type="ORF">COY31_02475</name>
</gene>
<evidence type="ECO:0000313" key="3">
    <source>
        <dbReference type="Proteomes" id="UP000230553"/>
    </source>
</evidence>
<dbReference type="InterPro" id="IPR002716">
    <property type="entry name" value="PIN_dom"/>
</dbReference>
<dbReference type="Proteomes" id="UP000230553">
    <property type="component" value="Unassembled WGS sequence"/>
</dbReference>
<feature type="domain" description="PIN" evidence="1">
    <location>
        <begin position="13"/>
        <end position="61"/>
    </location>
</feature>
<comment type="caution">
    <text evidence="2">The sequence shown here is derived from an EMBL/GenBank/DDBJ whole genome shotgun (WGS) entry which is preliminary data.</text>
</comment>
<evidence type="ECO:0000259" key="1">
    <source>
        <dbReference type="Pfam" id="PF13638"/>
    </source>
</evidence>